<evidence type="ECO:0008006" key="4">
    <source>
        <dbReference type="Google" id="ProtNLM"/>
    </source>
</evidence>
<evidence type="ECO:0000313" key="3">
    <source>
        <dbReference type="EMBL" id="GAH63118.1"/>
    </source>
</evidence>
<dbReference type="GO" id="GO:0005996">
    <property type="term" value="P:monosaccharide metabolic process"/>
    <property type="evidence" value="ECO:0007669"/>
    <property type="project" value="InterPro"/>
</dbReference>
<accession>X1IZZ5</accession>
<dbReference type="SUPFAM" id="SSF53743">
    <property type="entry name" value="FucI/AraA N-terminal and middle domains"/>
    <property type="match status" value="1"/>
</dbReference>
<feature type="non-terminal residue" evidence="3">
    <location>
        <position position="106"/>
    </location>
</feature>
<keyword evidence="1" id="KW-0413">Isomerase</keyword>
<evidence type="ECO:0000256" key="2">
    <source>
        <dbReference type="ARBA" id="ARBA00023277"/>
    </source>
</evidence>
<dbReference type="PANTHER" id="PTHR36120:SF1">
    <property type="entry name" value="L-FUCOSE ISOMERASE C-TERMINAL DOMAIN-CONTAINING PROTEIN"/>
    <property type="match status" value="1"/>
</dbReference>
<dbReference type="EMBL" id="BARU01029072">
    <property type="protein sequence ID" value="GAH63118.1"/>
    <property type="molecule type" value="Genomic_DNA"/>
</dbReference>
<protein>
    <recommendedName>
        <fullName evidence="4">Fucose isomerase</fullName>
    </recommendedName>
</protein>
<comment type="caution">
    <text evidence="3">The sequence shown here is derived from an EMBL/GenBank/DDBJ whole genome shotgun (WGS) entry which is preliminary data.</text>
</comment>
<dbReference type="InterPro" id="IPR009015">
    <property type="entry name" value="Fucose_isomerase_N/cen_sf"/>
</dbReference>
<sequence>MKGCLGVIIGNRAVFPGYLAEEGRKKIVDALKRQKIEVILVSSKETKYGAIENLREAKKCAELFRRNRDKIDGILVSLPNFGDERAIADTIRMSGLSVPVLIQAYP</sequence>
<evidence type="ECO:0000256" key="1">
    <source>
        <dbReference type="ARBA" id="ARBA00023235"/>
    </source>
</evidence>
<organism evidence="3">
    <name type="scientific">marine sediment metagenome</name>
    <dbReference type="NCBI Taxonomy" id="412755"/>
    <lineage>
        <taxon>unclassified sequences</taxon>
        <taxon>metagenomes</taxon>
        <taxon>ecological metagenomes</taxon>
    </lineage>
</organism>
<dbReference type="AlphaFoldDB" id="X1IZZ5"/>
<dbReference type="GO" id="GO:0005737">
    <property type="term" value="C:cytoplasm"/>
    <property type="evidence" value="ECO:0007669"/>
    <property type="project" value="InterPro"/>
</dbReference>
<keyword evidence="2" id="KW-0119">Carbohydrate metabolism</keyword>
<reference evidence="3" key="1">
    <citation type="journal article" date="2014" name="Front. Microbiol.">
        <title>High frequency of phylogenetically diverse reductive dehalogenase-homologous genes in deep subseafloor sedimentary metagenomes.</title>
        <authorList>
            <person name="Kawai M."/>
            <person name="Futagami T."/>
            <person name="Toyoda A."/>
            <person name="Takaki Y."/>
            <person name="Nishi S."/>
            <person name="Hori S."/>
            <person name="Arai W."/>
            <person name="Tsubouchi T."/>
            <person name="Morono Y."/>
            <person name="Uchiyama I."/>
            <person name="Ito T."/>
            <person name="Fujiyama A."/>
            <person name="Inagaki F."/>
            <person name="Takami H."/>
        </authorList>
    </citation>
    <scope>NUCLEOTIDE SEQUENCE</scope>
    <source>
        <strain evidence="3">Expedition CK06-06</strain>
    </source>
</reference>
<proteinExistence type="predicted"/>
<name>X1IZZ5_9ZZZZ</name>
<gene>
    <name evidence="3" type="ORF">S03H2_46317</name>
</gene>
<dbReference type="PANTHER" id="PTHR36120">
    <property type="entry name" value="FUCOSE ISOMERASE"/>
    <property type="match status" value="1"/>
</dbReference>
<dbReference type="GO" id="GO:0016861">
    <property type="term" value="F:intramolecular oxidoreductase activity, interconverting aldoses and ketoses"/>
    <property type="evidence" value="ECO:0007669"/>
    <property type="project" value="InterPro"/>
</dbReference>